<gene>
    <name evidence="1" type="ORF">S01H4_51067</name>
</gene>
<accession>X1DJA5</accession>
<proteinExistence type="predicted"/>
<evidence type="ECO:0000313" key="1">
    <source>
        <dbReference type="EMBL" id="GAG96486.1"/>
    </source>
</evidence>
<protein>
    <submittedName>
        <fullName evidence="1">Uncharacterized protein</fullName>
    </submittedName>
</protein>
<name>X1DJA5_9ZZZZ</name>
<organism evidence="1">
    <name type="scientific">marine sediment metagenome</name>
    <dbReference type="NCBI Taxonomy" id="412755"/>
    <lineage>
        <taxon>unclassified sequences</taxon>
        <taxon>metagenomes</taxon>
        <taxon>ecological metagenomes</taxon>
    </lineage>
</organism>
<dbReference type="AlphaFoldDB" id="X1DJA5"/>
<reference evidence="1" key="1">
    <citation type="journal article" date="2014" name="Front. Microbiol.">
        <title>High frequency of phylogenetically diverse reductive dehalogenase-homologous genes in deep subseafloor sedimentary metagenomes.</title>
        <authorList>
            <person name="Kawai M."/>
            <person name="Futagami T."/>
            <person name="Toyoda A."/>
            <person name="Takaki Y."/>
            <person name="Nishi S."/>
            <person name="Hori S."/>
            <person name="Arai W."/>
            <person name="Tsubouchi T."/>
            <person name="Morono Y."/>
            <person name="Uchiyama I."/>
            <person name="Ito T."/>
            <person name="Fujiyama A."/>
            <person name="Inagaki F."/>
            <person name="Takami H."/>
        </authorList>
    </citation>
    <scope>NUCLEOTIDE SEQUENCE</scope>
    <source>
        <strain evidence="1">Expedition CK06-06</strain>
    </source>
</reference>
<comment type="caution">
    <text evidence="1">The sequence shown here is derived from an EMBL/GenBank/DDBJ whole genome shotgun (WGS) entry which is preliminary data.</text>
</comment>
<dbReference type="EMBL" id="BART01029050">
    <property type="protein sequence ID" value="GAG96486.1"/>
    <property type="molecule type" value="Genomic_DNA"/>
</dbReference>
<sequence>MNESVEFDIQVKPLTEKYNFSCVECGKSYRVTAIDILKYLREHQKLYCLNCIEEKDDYRICEACKSKNPIGHLTCIYCGYIEIML</sequence>